<name>K0SHJ3_THAOC</name>
<keyword evidence="1" id="KW-0732">Signal</keyword>
<dbReference type="Proteomes" id="UP000266841">
    <property type="component" value="Unassembled WGS sequence"/>
</dbReference>
<keyword evidence="3" id="KW-1185">Reference proteome</keyword>
<feature type="signal peptide" evidence="1">
    <location>
        <begin position="1"/>
        <end position="16"/>
    </location>
</feature>
<evidence type="ECO:0000313" key="3">
    <source>
        <dbReference type="Proteomes" id="UP000266841"/>
    </source>
</evidence>
<evidence type="ECO:0000256" key="1">
    <source>
        <dbReference type="SAM" id="SignalP"/>
    </source>
</evidence>
<proteinExistence type="predicted"/>
<dbReference type="EMBL" id="AGNL01015634">
    <property type="protein sequence ID" value="EJK65623.1"/>
    <property type="molecule type" value="Genomic_DNA"/>
</dbReference>
<dbReference type="AlphaFoldDB" id="K0SHJ3"/>
<sequence>MVIMFVYTFLLFLVAAQLLCLDVVVFGEEVTLPEQEENLSVLSENELIDMAKTFATFTKDERAAAYKEVEELLADDPDALVEWERVKDHIETLEVSEPAVQIISLTPDELSEATGIALDMVSSSDWTQIIERKDVILESLISKKKISAEDAALYTANPDAWATELKTIWDLLRLQAEQQKTKDEL</sequence>
<evidence type="ECO:0000313" key="2">
    <source>
        <dbReference type="EMBL" id="EJK65623.1"/>
    </source>
</evidence>
<organism evidence="2 3">
    <name type="scientific">Thalassiosira oceanica</name>
    <name type="common">Marine diatom</name>
    <dbReference type="NCBI Taxonomy" id="159749"/>
    <lineage>
        <taxon>Eukaryota</taxon>
        <taxon>Sar</taxon>
        <taxon>Stramenopiles</taxon>
        <taxon>Ochrophyta</taxon>
        <taxon>Bacillariophyta</taxon>
        <taxon>Coscinodiscophyceae</taxon>
        <taxon>Thalassiosirophycidae</taxon>
        <taxon>Thalassiosirales</taxon>
        <taxon>Thalassiosiraceae</taxon>
        <taxon>Thalassiosira</taxon>
    </lineage>
</organism>
<protein>
    <submittedName>
        <fullName evidence="2">Uncharacterized protein</fullName>
    </submittedName>
</protein>
<comment type="caution">
    <text evidence="2">The sequence shown here is derived from an EMBL/GenBank/DDBJ whole genome shotgun (WGS) entry which is preliminary data.</text>
</comment>
<reference evidence="2 3" key="1">
    <citation type="journal article" date="2012" name="Genome Biol.">
        <title>Genome and low-iron response of an oceanic diatom adapted to chronic iron limitation.</title>
        <authorList>
            <person name="Lommer M."/>
            <person name="Specht M."/>
            <person name="Roy A.S."/>
            <person name="Kraemer L."/>
            <person name="Andreson R."/>
            <person name="Gutowska M.A."/>
            <person name="Wolf J."/>
            <person name="Bergner S.V."/>
            <person name="Schilhabel M.B."/>
            <person name="Klostermeier U.C."/>
            <person name="Beiko R.G."/>
            <person name="Rosenstiel P."/>
            <person name="Hippler M."/>
            <person name="Laroche J."/>
        </authorList>
    </citation>
    <scope>NUCLEOTIDE SEQUENCE [LARGE SCALE GENOMIC DNA]</scope>
    <source>
        <strain evidence="2 3">CCMP1005</strain>
    </source>
</reference>
<gene>
    <name evidence="2" type="ORF">THAOC_13499</name>
</gene>
<accession>K0SHJ3</accession>
<feature type="chain" id="PRO_5030173065" evidence="1">
    <location>
        <begin position="17"/>
        <end position="185"/>
    </location>
</feature>